<name>A0A7W6C4F9_9HYPH</name>
<organism evidence="1 2">
    <name type="scientific">Aureimonas phyllosphaerae</name>
    <dbReference type="NCBI Taxonomy" id="1166078"/>
    <lineage>
        <taxon>Bacteria</taxon>
        <taxon>Pseudomonadati</taxon>
        <taxon>Pseudomonadota</taxon>
        <taxon>Alphaproteobacteria</taxon>
        <taxon>Hyphomicrobiales</taxon>
        <taxon>Aurantimonadaceae</taxon>
        <taxon>Aureimonas</taxon>
    </lineage>
</organism>
<proteinExistence type="predicted"/>
<evidence type="ECO:0000313" key="1">
    <source>
        <dbReference type="EMBL" id="MBB3938247.1"/>
    </source>
</evidence>
<dbReference type="Proteomes" id="UP000531216">
    <property type="component" value="Unassembled WGS sequence"/>
</dbReference>
<dbReference type="EMBL" id="JACIDO010000023">
    <property type="protein sequence ID" value="MBB3938247.1"/>
    <property type="molecule type" value="Genomic_DNA"/>
</dbReference>
<gene>
    <name evidence="1" type="ORF">GGR05_004418</name>
</gene>
<dbReference type="AlphaFoldDB" id="A0A7W6C4F9"/>
<sequence length="32" mass="3654">MSHHISVSYGFDIQFTIEYDAFHVVHTGSEAQ</sequence>
<reference evidence="1 2" key="1">
    <citation type="submission" date="2020-08" db="EMBL/GenBank/DDBJ databases">
        <title>Genomic Encyclopedia of Type Strains, Phase IV (KMG-IV): sequencing the most valuable type-strain genomes for metagenomic binning, comparative biology and taxonomic classification.</title>
        <authorList>
            <person name="Goeker M."/>
        </authorList>
    </citation>
    <scope>NUCLEOTIDE SEQUENCE [LARGE SCALE GENOMIC DNA]</scope>
    <source>
        <strain evidence="1 2">DSM 25024</strain>
    </source>
</reference>
<protein>
    <submittedName>
        <fullName evidence="1">Uncharacterized protein</fullName>
    </submittedName>
</protein>
<comment type="caution">
    <text evidence="1">The sequence shown here is derived from an EMBL/GenBank/DDBJ whole genome shotgun (WGS) entry which is preliminary data.</text>
</comment>
<evidence type="ECO:0000313" key="2">
    <source>
        <dbReference type="Proteomes" id="UP000531216"/>
    </source>
</evidence>
<accession>A0A7W6C4F9</accession>
<keyword evidence="2" id="KW-1185">Reference proteome</keyword>